<organism evidence="1 2">
    <name type="scientific">Datura stramonium</name>
    <name type="common">Jimsonweed</name>
    <name type="synonym">Common thornapple</name>
    <dbReference type="NCBI Taxonomy" id="4076"/>
    <lineage>
        <taxon>Eukaryota</taxon>
        <taxon>Viridiplantae</taxon>
        <taxon>Streptophyta</taxon>
        <taxon>Embryophyta</taxon>
        <taxon>Tracheophyta</taxon>
        <taxon>Spermatophyta</taxon>
        <taxon>Magnoliopsida</taxon>
        <taxon>eudicotyledons</taxon>
        <taxon>Gunneridae</taxon>
        <taxon>Pentapetalae</taxon>
        <taxon>asterids</taxon>
        <taxon>lamiids</taxon>
        <taxon>Solanales</taxon>
        <taxon>Solanaceae</taxon>
        <taxon>Solanoideae</taxon>
        <taxon>Datureae</taxon>
        <taxon>Datura</taxon>
    </lineage>
</organism>
<sequence>MRAKILQLGSSSVQEAWTEKWKLMSVAILTMVSGGYGEAEVTGLNYVKELKDLDQSSVGDYSDQANAWKD</sequence>
<evidence type="ECO:0000313" key="2">
    <source>
        <dbReference type="Proteomes" id="UP000823775"/>
    </source>
</evidence>
<proteinExistence type="predicted"/>
<dbReference type="EMBL" id="JACEIK010005370">
    <property type="protein sequence ID" value="MCE0481333.1"/>
    <property type="molecule type" value="Genomic_DNA"/>
</dbReference>
<keyword evidence="2" id="KW-1185">Reference proteome</keyword>
<comment type="caution">
    <text evidence="1">The sequence shown here is derived from an EMBL/GenBank/DDBJ whole genome shotgun (WGS) entry which is preliminary data.</text>
</comment>
<reference evidence="1 2" key="1">
    <citation type="journal article" date="2021" name="BMC Genomics">
        <title>Datura genome reveals duplications of psychoactive alkaloid biosynthetic genes and high mutation rate following tissue culture.</title>
        <authorList>
            <person name="Rajewski A."/>
            <person name="Carter-House D."/>
            <person name="Stajich J."/>
            <person name="Litt A."/>
        </authorList>
    </citation>
    <scope>NUCLEOTIDE SEQUENCE [LARGE SCALE GENOMIC DNA]</scope>
    <source>
        <strain evidence="1">AR-01</strain>
    </source>
</reference>
<name>A0ABS8VPL2_DATST</name>
<accession>A0ABS8VPL2</accession>
<gene>
    <name evidence="1" type="ORF">HAX54_039015</name>
</gene>
<protein>
    <submittedName>
        <fullName evidence="1">Uncharacterized protein</fullName>
    </submittedName>
</protein>
<dbReference type="Proteomes" id="UP000823775">
    <property type="component" value="Unassembled WGS sequence"/>
</dbReference>
<evidence type="ECO:0000313" key="1">
    <source>
        <dbReference type="EMBL" id="MCE0481333.1"/>
    </source>
</evidence>